<organism evidence="1 2">
    <name type="scientific">Halioglobus japonicus</name>
    <dbReference type="NCBI Taxonomy" id="930805"/>
    <lineage>
        <taxon>Bacteria</taxon>
        <taxon>Pseudomonadati</taxon>
        <taxon>Pseudomonadota</taxon>
        <taxon>Gammaproteobacteria</taxon>
        <taxon>Cellvibrionales</taxon>
        <taxon>Halieaceae</taxon>
        <taxon>Halioglobus</taxon>
    </lineage>
</organism>
<evidence type="ECO:0000313" key="1">
    <source>
        <dbReference type="EMBL" id="PLW86226.1"/>
    </source>
</evidence>
<dbReference type="RefSeq" id="WP_084198860.1">
    <property type="nucleotide sequence ID" value="NZ_BMYL01000002.1"/>
</dbReference>
<accession>A0AAP8MEB1</accession>
<name>A0AAP8MEB1_9GAMM</name>
<dbReference type="AlphaFoldDB" id="A0AAP8MEB1"/>
<protein>
    <submittedName>
        <fullName evidence="1">Uncharacterized protein</fullName>
    </submittedName>
</protein>
<sequence length="76" mass="8730">MFFNSSNKHADNSLRGKSLQRALGKEIPKTLTPYEWEQWYEENGVPEAHSNGAKVEESNRRFSGASRCVWRLDSEA</sequence>
<keyword evidence="2" id="KW-1185">Reference proteome</keyword>
<dbReference type="EMBL" id="PKUR01000002">
    <property type="protein sequence ID" value="PLW86226.1"/>
    <property type="molecule type" value="Genomic_DNA"/>
</dbReference>
<gene>
    <name evidence="1" type="ORF">C0029_07260</name>
</gene>
<comment type="caution">
    <text evidence="1">The sequence shown here is derived from an EMBL/GenBank/DDBJ whole genome shotgun (WGS) entry which is preliminary data.</text>
</comment>
<dbReference type="Proteomes" id="UP000235162">
    <property type="component" value="Unassembled WGS sequence"/>
</dbReference>
<evidence type="ECO:0000313" key="2">
    <source>
        <dbReference type="Proteomes" id="UP000235162"/>
    </source>
</evidence>
<dbReference type="KEGG" id="hja:BST95_08215"/>
<proteinExistence type="predicted"/>
<reference evidence="1 2" key="1">
    <citation type="submission" date="2018-01" db="EMBL/GenBank/DDBJ databases">
        <title>The draft genome sequence of Halioglobus japonicus S1-36.</title>
        <authorList>
            <person name="Du Z.-J."/>
            <person name="Shi M.-J."/>
        </authorList>
    </citation>
    <scope>NUCLEOTIDE SEQUENCE [LARGE SCALE GENOMIC DNA]</scope>
    <source>
        <strain evidence="1 2">S1-36</strain>
    </source>
</reference>